<dbReference type="OrthoDB" id="2808696at2"/>
<sequence length="334" mass="36736">MSGWTEDGLARAWRALARQEAGEDWRFVHLTGIGTVSVEAGCHFPLGREALIVAFPGSWPVNPARLPEGKGFDVSCIEGQTVFAGKTAIALVRRPEGSPDIFAIMVVDVLRTLETTADTANRDVMEAFLERVMEWQAFMARTHRPLSSDAQIGLLGELWLLRLLTDTSLGAGALGCWQGPLRAAQDFHVRGGAIEVKSTVRTGSFLARINSIEQLDGDRAPIFLCAFRFEENTDGISLVDLVSELRERFRLAGIQRGFEALLMVMGYLEEHSPLYSRTLTLKDASTFRSEGDMRRLTRASLPAAIRSAAYVLDLDALEVPSIGIPELINEFGLD</sequence>
<dbReference type="HOGENOM" id="CLU_069764_2_0_5"/>
<dbReference type="Pfam" id="PF14390">
    <property type="entry name" value="DUF4420"/>
    <property type="match status" value="1"/>
</dbReference>
<evidence type="ECO:0000313" key="1">
    <source>
        <dbReference type="EMBL" id="AEM40080.1"/>
    </source>
</evidence>
<dbReference type="EMBL" id="CP002018">
    <property type="protein sequence ID" value="AEM40080.1"/>
    <property type="molecule type" value="Genomic_DNA"/>
</dbReference>
<dbReference type="AlphaFoldDB" id="F9Y924"/>
<evidence type="ECO:0008006" key="3">
    <source>
        <dbReference type="Google" id="ProtNLM"/>
    </source>
</evidence>
<dbReference type="Proteomes" id="UP000000692">
    <property type="component" value="Chromosome"/>
</dbReference>
<evidence type="ECO:0000313" key="2">
    <source>
        <dbReference type="Proteomes" id="UP000000692"/>
    </source>
</evidence>
<reference evidence="1 2" key="1">
    <citation type="journal article" date="2011" name="J. Bacteriol.">
        <title>Complete genome sequence of the industrial strain Ketogulonicigenium vulgare WSH-001.</title>
        <authorList>
            <person name="Liu L."/>
            <person name="Li Y."/>
            <person name="Zhang J."/>
            <person name="Zhou Z."/>
            <person name="Liu J."/>
            <person name="Li X."/>
            <person name="Zhou J."/>
            <person name="Du G."/>
            <person name="Wang L."/>
            <person name="Chen J."/>
        </authorList>
    </citation>
    <scope>NUCLEOTIDE SEQUENCE [LARGE SCALE GENOMIC DNA]</scope>
    <source>
        <strain evidence="1 2">WSH-001</strain>
    </source>
</reference>
<dbReference type="RefSeq" id="WP_013383505.1">
    <property type="nucleotide sequence ID" value="NC_017384.1"/>
</dbReference>
<dbReference type="KEGG" id="kvl:KVU_0241"/>
<dbReference type="eggNOG" id="ENOG502Z9WJ">
    <property type="taxonomic scope" value="Bacteria"/>
</dbReference>
<proteinExistence type="predicted"/>
<gene>
    <name evidence="1" type="ordered locus">KVU_0241</name>
</gene>
<dbReference type="InterPro" id="IPR025534">
    <property type="entry name" value="DUF4420"/>
</dbReference>
<protein>
    <recommendedName>
        <fullName evidence="3">PD-(D/E)XK motif protein</fullName>
    </recommendedName>
</protein>
<name>F9Y924_KETVW</name>
<dbReference type="PATRIC" id="fig|759362.5.peg.252"/>
<accession>F9Y924</accession>
<keyword evidence="2" id="KW-1185">Reference proteome</keyword>
<organism evidence="1 2">
    <name type="scientific">Ketogulonicigenium vulgare (strain WSH-001)</name>
    <dbReference type="NCBI Taxonomy" id="759362"/>
    <lineage>
        <taxon>Bacteria</taxon>
        <taxon>Pseudomonadati</taxon>
        <taxon>Pseudomonadota</taxon>
        <taxon>Alphaproteobacteria</taxon>
        <taxon>Rhodobacterales</taxon>
        <taxon>Roseobacteraceae</taxon>
        <taxon>Ketogulonicigenium</taxon>
    </lineage>
</organism>